<evidence type="ECO:0000256" key="1">
    <source>
        <dbReference type="SAM" id="MobiDB-lite"/>
    </source>
</evidence>
<gene>
    <name evidence="2" type="ORF">AAF712_012285</name>
</gene>
<comment type="caution">
    <text evidence="2">The sequence shown here is derived from an EMBL/GenBank/DDBJ whole genome shotgun (WGS) entry which is preliminary data.</text>
</comment>
<dbReference type="EMBL" id="JBBXMP010000156">
    <property type="protein sequence ID" value="KAL0060947.1"/>
    <property type="molecule type" value="Genomic_DNA"/>
</dbReference>
<feature type="compositionally biased region" description="Low complexity" evidence="1">
    <location>
        <begin position="40"/>
        <end position="54"/>
    </location>
</feature>
<name>A0ABR2ZH17_9AGAR</name>
<proteinExistence type="predicted"/>
<organism evidence="2 3">
    <name type="scientific">Marasmius tenuissimus</name>
    <dbReference type="NCBI Taxonomy" id="585030"/>
    <lineage>
        <taxon>Eukaryota</taxon>
        <taxon>Fungi</taxon>
        <taxon>Dikarya</taxon>
        <taxon>Basidiomycota</taxon>
        <taxon>Agaricomycotina</taxon>
        <taxon>Agaricomycetes</taxon>
        <taxon>Agaricomycetidae</taxon>
        <taxon>Agaricales</taxon>
        <taxon>Marasmiineae</taxon>
        <taxon>Marasmiaceae</taxon>
        <taxon>Marasmius</taxon>
    </lineage>
</organism>
<keyword evidence="3" id="KW-1185">Reference proteome</keyword>
<reference evidence="2 3" key="1">
    <citation type="submission" date="2024-05" db="EMBL/GenBank/DDBJ databases">
        <title>A draft genome resource for the thread blight pathogen Marasmius tenuissimus strain MS-2.</title>
        <authorList>
            <person name="Yulfo-Soto G.E."/>
            <person name="Baruah I.K."/>
            <person name="Amoako-Attah I."/>
            <person name="Bukari Y."/>
            <person name="Meinhardt L.W."/>
            <person name="Bailey B.A."/>
            <person name="Cohen S.P."/>
        </authorList>
    </citation>
    <scope>NUCLEOTIDE SEQUENCE [LARGE SCALE GENOMIC DNA]</scope>
    <source>
        <strain evidence="2 3">MS-2</strain>
    </source>
</reference>
<accession>A0ABR2ZH17</accession>
<dbReference type="Proteomes" id="UP001437256">
    <property type="component" value="Unassembled WGS sequence"/>
</dbReference>
<evidence type="ECO:0000313" key="2">
    <source>
        <dbReference type="EMBL" id="KAL0060947.1"/>
    </source>
</evidence>
<sequence length="194" mass="21624">MQTPLEGPLKPDKILFEGFERYRHELARRLDDLDNPFSDRPTSPAQPPSRSSSRVKLKDLMFSPNKYSWEHRQPSSRLNAAGSTTAQSRLLVPTVKISGRRARLQPKAPHKLCLYCDPGDVLSAAPITSVYAVAHGRSPQRKINAKPIRTLATDTGNTARDQKPDHRVWAYRARGFLGHTAISGISSGRGRFSL</sequence>
<protein>
    <submittedName>
        <fullName evidence="2">Uncharacterized protein</fullName>
    </submittedName>
</protein>
<evidence type="ECO:0000313" key="3">
    <source>
        <dbReference type="Proteomes" id="UP001437256"/>
    </source>
</evidence>
<feature type="region of interest" description="Disordered" evidence="1">
    <location>
        <begin position="32"/>
        <end position="57"/>
    </location>
</feature>